<evidence type="ECO:0000313" key="6">
    <source>
        <dbReference type="EMBL" id="ABC64377.1"/>
    </source>
</evidence>
<reference evidence="7" key="1">
    <citation type="journal article" date="2009" name="J. Bacteriol.">
        <title>Complete genome sequence of Erythrobacter litoralis HTCC2594.</title>
        <authorList>
            <person name="Oh H.M."/>
            <person name="Giovannoni S.J."/>
            <person name="Ferriera S."/>
            <person name="Johnson J."/>
            <person name="Cho J.C."/>
        </authorList>
    </citation>
    <scope>NUCLEOTIDE SEQUENCE [LARGE SCALE GENOMIC DNA]</scope>
    <source>
        <strain evidence="7">HTCC2594</strain>
    </source>
</reference>
<accession>Q2N7G4</accession>
<gene>
    <name evidence="6" type="ordered locus">ELI_11425</name>
</gene>
<dbReference type="SMART" id="SM00563">
    <property type="entry name" value="PlsC"/>
    <property type="match status" value="1"/>
</dbReference>
<feature type="domain" description="Phospholipid/glycerol acyltransferase" evidence="5">
    <location>
        <begin position="69"/>
        <end position="183"/>
    </location>
</feature>
<evidence type="ECO:0000256" key="2">
    <source>
        <dbReference type="ARBA" id="ARBA00022679"/>
    </source>
</evidence>
<dbReference type="EMBL" id="CP000157">
    <property type="protein sequence ID" value="ABC64377.1"/>
    <property type="molecule type" value="Genomic_DNA"/>
</dbReference>
<keyword evidence="3 6" id="KW-0012">Acyltransferase</keyword>
<dbReference type="RefSeq" id="WP_011415200.1">
    <property type="nucleotide sequence ID" value="NC_007722.1"/>
</dbReference>
<dbReference type="PANTHER" id="PTHR10434">
    <property type="entry name" value="1-ACYL-SN-GLYCEROL-3-PHOSPHATE ACYLTRANSFERASE"/>
    <property type="match status" value="1"/>
</dbReference>
<dbReference type="Proteomes" id="UP000008808">
    <property type="component" value="Chromosome"/>
</dbReference>
<organism evidence="6 7">
    <name type="scientific">Erythrobacter litoralis (strain HTCC2594)</name>
    <dbReference type="NCBI Taxonomy" id="314225"/>
    <lineage>
        <taxon>Bacteria</taxon>
        <taxon>Pseudomonadati</taxon>
        <taxon>Pseudomonadota</taxon>
        <taxon>Alphaproteobacteria</taxon>
        <taxon>Sphingomonadales</taxon>
        <taxon>Erythrobacteraceae</taxon>
        <taxon>Erythrobacter/Porphyrobacter group</taxon>
        <taxon>Erythrobacter</taxon>
    </lineage>
</organism>
<keyword evidence="4" id="KW-0472">Membrane</keyword>
<evidence type="ECO:0000256" key="4">
    <source>
        <dbReference type="SAM" id="Phobius"/>
    </source>
</evidence>
<dbReference type="GO" id="GO:0006654">
    <property type="term" value="P:phosphatidic acid biosynthetic process"/>
    <property type="evidence" value="ECO:0007669"/>
    <property type="project" value="TreeGrafter"/>
</dbReference>
<dbReference type="Pfam" id="PF01553">
    <property type="entry name" value="Acyltransferase"/>
    <property type="match status" value="1"/>
</dbReference>
<evidence type="ECO:0000256" key="1">
    <source>
        <dbReference type="ARBA" id="ARBA00005189"/>
    </source>
</evidence>
<evidence type="ECO:0000259" key="5">
    <source>
        <dbReference type="SMART" id="SM00563"/>
    </source>
</evidence>
<proteinExistence type="predicted"/>
<protein>
    <submittedName>
        <fullName evidence="6">1-acyl-sn-glycerol-3-phosphate acyltransferase</fullName>
    </submittedName>
</protein>
<dbReference type="CDD" id="cd07989">
    <property type="entry name" value="LPLAT_AGPAT-like"/>
    <property type="match status" value="1"/>
</dbReference>
<keyword evidence="4" id="KW-0812">Transmembrane</keyword>
<evidence type="ECO:0000313" key="7">
    <source>
        <dbReference type="Proteomes" id="UP000008808"/>
    </source>
</evidence>
<feature type="transmembrane region" description="Helical" evidence="4">
    <location>
        <begin position="7"/>
        <end position="30"/>
    </location>
</feature>
<dbReference type="eggNOG" id="COG0204">
    <property type="taxonomic scope" value="Bacteria"/>
</dbReference>
<comment type="pathway">
    <text evidence="1">Lipid metabolism.</text>
</comment>
<dbReference type="OrthoDB" id="5290997at2"/>
<name>Q2N7G4_ERYLH</name>
<dbReference type="GO" id="GO:0003841">
    <property type="term" value="F:1-acylglycerol-3-phosphate O-acyltransferase activity"/>
    <property type="evidence" value="ECO:0007669"/>
    <property type="project" value="TreeGrafter"/>
</dbReference>
<dbReference type="InterPro" id="IPR002123">
    <property type="entry name" value="Plipid/glycerol_acylTrfase"/>
</dbReference>
<dbReference type="SUPFAM" id="SSF69593">
    <property type="entry name" value="Glycerol-3-phosphate (1)-acyltransferase"/>
    <property type="match status" value="1"/>
</dbReference>
<evidence type="ECO:0000256" key="3">
    <source>
        <dbReference type="ARBA" id="ARBA00023315"/>
    </source>
</evidence>
<sequence length="226" mass="25973">MIILRNICFYIAYYIGSTFYVIAALALFLFDKTLFRRIVKGWGGYHRDCMHLFLHIGVKVEGGPIDRPALYAIKHESFFEALDAPQMFSVPVVFAKRELFRIPVWGYLARKYGLVPVARDQGARALMQIMREARQKAEEGRPLVIFPEGTRVPHGERRKLQSGFSGIYKMVKLPVVPVAVNSGPLYHRRWKRPGTITYRFGEPIPPGLPRQEIEQRTLDAINALNR</sequence>
<keyword evidence="4" id="KW-1133">Transmembrane helix</keyword>
<dbReference type="HOGENOM" id="CLU_027938_5_1_5"/>
<keyword evidence="2 6" id="KW-0808">Transferase</keyword>
<keyword evidence="7" id="KW-1185">Reference proteome</keyword>
<dbReference type="STRING" id="314225.ELI_11425"/>
<dbReference type="AlphaFoldDB" id="Q2N7G4"/>
<dbReference type="KEGG" id="eli:ELI_11425"/>
<dbReference type="PANTHER" id="PTHR10434:SF11">
    <property type="entry name" value="1-ACYL-SN-GLYCEROL-3-PHOSPHATE ACYLTRANSFERASE"/>
    <property type="match status" value="1"/>
</dbReference>